<dbReference type="Pfam" id="PF18024">
    <property type="entry name" value="HTH_50"/>
    <property type="match status" value="1"/>
</dbReference>
<dbReference type="InterPro" id="IPR009057">
    <property type="entry name" value="Homeodomain-like_sf"/>
</dbReference>
<feature type="domain" description="PAS" evidence="11">
    <location>
        <begin position="245"/>
        <end position="297"/>
    </location>
</feature>
<dbReference type="InterPro" id="IPR000644">
    <property type="entry name" value="CBS_dom"/>
</dbReference>
<dbReference type="InterPro" id="IPR003593">
    <property type="entry name" value="AAA+_ATPase"/>
</dbReference>
<dbReference type="InterPro" id="IPR002078">
    <property type="entry name" value="Sigma_54_int"/>
</dbReference>
<dbReference type="SUPFAM" id="SSF46689">
    <property type="entry name" value="Homeodomain-like"/>
    <property type="match status" value="1"/>
</dbReference>
<evidence type="ECO:0000256" key="5">
    <source>
        <dbReference type="ARBA" id="ARBA00023125"/>
    </source>
</evidence>
<evidence type="ECO:0000259" key="12">
    <source>
        <dbReference type="PROSITE" id="PS50113"/>
    </source>
</evidence>
<keyword evidence="9" id="KW-0175">Coiled coil</keyword>
<dbReference type="GO" id="GO:0003677">
    <property type="term" value="F:DNA binding"/>
    <property type="evidence" value="ECO:0007669"/>
    <property type="project" value="UniProtKB-KW"/>
</dbReference>
<evidence type="ECO:0000256" key="8">
    <source>
        <dbReference type="PROSITE-ProRule" id="PRU00703"/>
    </source>
</evidence>
<dbReference type="eggNOG" id="COG3290">
    <property type="taxonomic scope" value="Bacteria"/>
</dbReference>
<dbReference type="InterPro" id="IPR013767">
    <property type="entry name" value="PAS_fold"/>
</dbReference>
<keyword evidence="2" id="KW-0058">Aromatic hydrocarbons catabolism</keyword>
<evidence type="ECO:0000256" key="1">
    <source>
        <dbReference type="ARBA" id="ARBA00022741"/>
    </source>
</evidence>
<keyword evidence="1" id="KW-0547">Nucleotide-binding</keyword>
<dbReference type="Gene3D" id="3.30.450.20">
    <property type="entry name" value="PAS domain"/>
    <property type="match status" value="2"/>
</dbReference>
<dbReference type="PROSITE" id="PS00675">
    <property type="entry name" value="SIGMA54_INTERACT_1"/>
    <property type="match status" value="1"/>
</dbReference>
<proteinExistence type="predicted"/>
<dbReference type="SUPFAM" id="SSF55785">
    <property type="entry name" value="PYP-like sensor domain (PAS domain)"/>
    <property type="match status" value="2"/>
</dbReference>
<dbReference type="InterPro" id="IPR025944">
    <property type="entry name" value="Sigma_54_int_dom_CS"/>
</dbReference>
<dbReference type="InterPro" id="IPR025943">
    <property type="entry name" value="Sigma_54_int_dom_ATP-bd_2"/>
</dbReference>
<dbReference type="SMART" id="SM00091">
    <property type="entry name" value="PAS"/>
    <property type="match status" value="2"/>
</dbReference>
<dbReference type="Gene3D" id="1.10.8.60">
    <property type="match status" value="1"/>
</dbReference>
<dbReference type="PROSITE" id="PS51371">
    <property type="entry name" value="CBS"/>
    <property type="match status" value="1"/>
</dbReference>
<sequence length="699" mass="78861">MLVKDIMIPTTISLRPDQPVLEAWQLIRRHKVAGLPVLNLDGEIIGLVTRDDIIEWGPEVFVETSSVATIMQSPVHTMREDDSPADAWALPSQVFPVVNQDNRLSGLLEKSRVGSELLNKASWILLQVDTILDSVDNGIIAINTEGIIRLYNHAAEKITWRSKSYATGRHLSEVIIPQGLLDVLKDGRSRKEFKLSITYTEGNRTYLTNHSPIFENGQIVGAVAIFQDISELEFISEELDSVKQLNKKLELIIESSYDGIIITDARGLIIRANQAHQRITGIPSAQIQGQNMDYLLEKEVYAQSIVKAVLHAGKPVTVVERDHFLVTGSPVRDQDGNIERIVVNIRDLTELNELREQLKQTRELSERYQDELNQLRGRLLNQEGLIFNSPKMRELLQTAIRLAAVDTTVLILGESGAGKEVFAKTIHNNSKRKNGPFITVNCGAIPENLLESEMFGYERGAFTGANREGKAGMFELANNGTLFLDEIGDLPVGFQVKLLRVIQEREVLRVGGSKPRPVNVRILAATNRNLEAMVKEGQFREDLYFRINVVPLYICSLRERKEDIIPLAYAFKHKYEEKYGIRKKINPRVFDTFLNYHWPGNVRELDNMMERLMVTTAEDEISVSHLPAHVFENLEHQQPEVYVKGIMPLKNAVMEVERQLISTAIKECGSANKAAHALKVDQSTIVRKISRLKSYGLAI</sequence>
<dbReference type="Pfam" id="PF25601">
    <property type="entry name" value="AAA_lid_14"/>
    <property type="match status" value="1"/>
</dbReference>
<dbReference type="InterPro" id="IPR025662">
    <property type="entry name" value="Sigma_54_int_dom_ATP-bd_1"/>
</dbReference>
<dbReference type="OrthoDB" id="1803236at2"/>
<dbReference type="InterPro" id="IPR035965">
    <property type="entry name" value="PAS-like_dom_sf"/>
</dbReference>
<accession>R4KFL4</accession>
<dbReference type="PROSITE" id="PS00676">
    <property type="entry name" value="SIGMA54_INTERACT_2"/>
    <property type="match status" value="1"/>
</dbReference>
<evidence type="ECO:0000313" key="15">
    <source>
        <dbReference type="Proteomes" id="UP000013520"/>
    </source>
</evidence>
<dbReference type="CDD" id="cd00130">
    <property type="entry name" value="PAS"/>
    <property type="match status" value="2"/>
</dbReference>
<dbReference type="InterPro" id="IPR000700">
    <property type="entry name" value="PAS-assoc_C"/>
</dbReference>
<evidence type="ECO:0000256" key="6">
    <source>
        <dbReference type="ARBA" id="ARBA00023163"/>
    </source>
</evidence>
<keyword evidence="8" id="KW-0129">CBS domain</keyword>
<evidence type="ECO:0000259" key="10">
    <source>
        <dbReference type="PROSITE" id="PS50045"/>
    </source>
</evidence>
<dbReference type="SMART" id="SM00116">
    <property type="entry name" value="CBS"/>
    <property type="match status" value="2"/>
</dbReference>
<dbReference type="Pfam" id="PF00158">
    <property type="entry name" value="Sigma54_activat"/>
    <property type="match status" value="1"/>
</dbReference>
<dbReference type="PROSITE" id="PS50045">
    <property type="entry name" value="SIGMA54_INTERACT_4"/>
    <property type="match status" value="1"/>
</dbReference>
<keyword evidence="3" id="KW-0067">ATP-binding</keyword>
<dbReference type="InterPro" id="IPR030828">
    <property type="entry name" value="HTH_TyrR"/>
</dbReference>
<dbReference type="KEGG" id="dgi:Desgi_0904"/>
<dbReference type="HOGENOM" id="CLU_000445_8_1_9"/>
<dbReference type="SUPFAM" id="SSF52540">
    <property type="entry name" value="P-loop containing nucleoside triphosphate hydrolases"/>
    <property type="match status" value="1"/>
</dbReference>
<name>R4KFL4_9FIRM</name>
<dbReference type="PROSITE" id="PS00688">
    <property type="entry name" value="SIGMA54_INTERACT_3"/>
    <property type="match status" value="1"/>
</dbReference>
<dbReference type="NCBIfam" id="TIGR00229">
    <property type="entry name" value="sensory_box"/>
    <property type="match status" value="2"/>
</dbReference>
<dbReference type="Gene3D" id="3.40.50.300">
    <property type="entry name" value="P-loop containing nucleotide triphosphate hydrolases"/>
    <property type="match status" value="1"/>
</dbReference>
<dbReference type="STRING" id="767817.Desgi_0904"/>
<dbReference type="PROSITE" id="PS50113">
    <property type="entry name" value="PAC"/>
    <property type="match status" value="1"/>
</dbReference>
<reference evidence="14 15" key="1">
    <citation type="submission" date="2012-01" db="EMBL/GenBank/DDBJ databases">
        <title>Complete sequence of Desulfotomaculum gibsoniae DSM 7213.</title>
        <authorList>
            <consortium name="US DOE Joint Genome Institute"/>
            <person name="Lucas S."/>
            <person name="Han J."/>
            <person name="Lapidus A."/>
            <person name="Cheng J.-F."/>
            <person name="Goodwin L."/>
            <person name="Pitluck S."/>
            <person name="Peters L."/>
            <person name="Ovchinnikova G."/>
            <person name="Teshima H."/>
            <person name="Detter J.C."/>
            <person name="Han C."/>
            <person name="Tapia R."/>
            <person name="Land M."/>
            <person name="Hauser L."/>
            <person name="Kyrpides N."/>
            <person name="Ivanova N."/>
            <person name="Pagani I."/>
            <person name="Parshina S."/>
            <person name="Plugge C."/>
            <person name="Muyzer G."/>
            <person name="Kuever J."/>
            <person name="Ivanova A."/>
            <person name="Nazina T."/>
            <person name="Klenk H.-P."/>
            <person name="Brambilla E."/>
            <person name="Spring S."/>
            <person name="Stams A.F."/>
            <person name="Woyke T."/>
        </authorList>
    </citation>
    <scope>NUCLEOTIDE SEQUENCE [LARGE SCALE GENOMIC DNA]</scope>
    <source>
        <strain evidence="14 15">DSM 7213</strain>
    </source>
</reference>
<evidence type="ECO:0000256" key="7">
    <source>
        <dbReference type="ARBA" id="ARBA00029500"/>
    </source>
</evidence>
<dbReference type="InterPro" id="IPR046342">
    <property type="entry name" value="CBS_dom_sf"/>
</dbReference>
<feature type="domain" description="CBS" evidence="13">
    <location>
        <begin position="7"/>
        <end position="64"/>
    </location>
</feature>
<dbReference type="eggNOG" id="COG3829">
    <property type="taxonomic scope" value="Bacteria"/>
</dbReference>
<keyword evidence="4" id="KW-0805">Transcription regulation</keyword>
<evidence type="ECO:0000313" key="14">
    <source>
        <dbReference type="EMBL" id="AGL00452.1"/>
    </source>
</evidence>
<dbReference type="CDD" id="cd00009">
    <property type="entry name" value="AAA"/>
    <property type="match status" value="1"/>
</dbReference>
<dbReference type="InterPro" id="IPR027417">
    <property type="entry name" value="P-loop_NTPase"/>
</dbReference>
<dbReference type="PANTHER" id="PTHR32071:SF57">
    <property type="entry name" value="C4-DICARBOXYLATE TRANSPORT TRANSCRIPTIONAL REGULATORY PROTEIN DCTD"/>
    <property type="match status" value="1"/>
</dbReference>
<dbReference type="FunFam" id="3.40.50.300:FF:000006">
    <property type="entry name" value="DNA-binding transcriptional regulator NtrC"/>
    <property type="match status" value="1"/>
</dbReference>
<dbReference type="AlphaFoldDB" id="R4KFL4"/>
<dbReference type="SUPFAM" id="SSF54631">
    <property type="entry name" value="CBS-domain pair"/>
    <property type="match status" value="1"/>
</dbReference>
<gene>
    <name evidence="14" type="ORF">Desgi_0904</name>
</gene>
<evidence type="ECO:0000256" key="3">
    <source>
        <dbReference type="ARBA" id="ARBA00022840"/>
    </source>
</evidence>
<keyword evidence="15" id="KW-1185">Reference proteome</keyword>
<feature type="domain" description="PAC" evidence="12">
    <location>
        <begin position="299"/>
        <end position="360"/>
    </location>
</feature>
<dbReference type="Pfam" id="PF00989">
    <property type="entry name" value="PAS"/>
    <property type="match status" value="2"/>
</dbReference>
<dbReference type="Pfam" id="PF00571">
    <property type="entry name" value="CBS"/>
    <property type="match status" value="1"/>
</dbReference>
<organism evidence="14 15">
    <name type="scientific">Desulfoscipio gibsoniae DSM 7213</name>
    <dbReference type="NCBI Taxonomy" id="767817"/>
    <lineage>
        <taxon>Bacteria</taxon>
        <taxon>Bacillati</taxon>
        <taxon>Bacillota</taxon>
        <taxon>Clostridia</taxon>
        <taxon>Eubacteriales</taxon>
        <taxon>Desulfallaceae</taxon>
        <taxon>Desulfoscipio</taxon>
    </lineage>
</organism>
<keyword evidence="6" id="KW-0804">Transcription</keyword>
<dbReference type="EMBL" id="CP003273">
    <property type="protein sequence ID" value="AGL00452.1"/>
    <property type="molecule type" value="Genomic_DNA"/>
</dbReference>
<dbReference type="SMART" id="SM00382">
    <property type="entry name" value="AAA"/>
    <property type="match status" value="1"/>
</dbReference>
<dbReference type="eggNOG" id="COG0517">
    <property type="taxonomic scope" value="Bacteria"/>
</dbReference>
<dbReference type="InterPro" id="IPR058031">
    <property type="entry name" value="AAA_lid_NorR"/>
</dbReference>
<dbReference type="InterPro" id="IPR000014">
    <property type="entry name" value="PAS"/>
</dbReference>
<dbReference type="PROSITE" id="PS50112">
    <property type="entry name" value="PAS"/>
    <property type="match status" value="1"/>
</dbReference>
<evidence type="ECO:0000259" key="13">
    <source>
        <dbReference type="PROSITE" id="PS51371"/>
    </source>
</evidence>
<evidence type="ECO:0000256" key="9">
    <source>
        <dbReference type="SAM" id="Coils"/>
    </source>
</evidence>
<evidence type="ECO:0000256" key="4">
    <source>
        <dbReference type="ARBA" id="ARBA00023015"/>
    </source>
</evidence>
<evidence type="ECO:0000256" key="2">
    <source>
        <dbReference type="ARBA" id="ARBA00022797"/>
    </source>
</evidence>
<dbReference type="CDD" id="cd02205">
    <property type="entry name" value="CBS_pair_SF"/>
    <property type="match status" value="1"/>
</dbReference>
<dbReference type="Gene3D" id="1.10.10.60">
    <property type="entry name" value="Homeodomain-like"/>
    <property type="match status" value="1"/>
</dbReference>
<dbReference type="RefSeq" id="WP_006521106.1">
    <property type="nucleotide sequence ID" value="NC_021184.1"/>
</dbReference>
<feature type="domain" description="Sigma-54 factor interaction" evidence="10">
    <location>
        <begin position="385"/>
        <end position="614"/>
    </location>
</feature>
<dbReference type="Proteomes" id="UP000013520">
    <property type="component" value="Chromosome"/>
</dbReference>
<keyword evidence="5" id="KW-0238">DNA-binding</keyword>
<dbReference type="PANTHER" id="PTHR32071">
    <property type="entry name" value="TRANSCRIPTIONAL REGULATORY PROTEIN"/>
    <property type="match status" value="1"/>
</dbReference>
<dbReference type="Gene3D" id="3.10.580.10">
    <property type="entry name" value="CBS-domain"/>
    <property type="match status" value="1"/>
</dbReference>
<dbReference type="GO" id="GO:0006355">
    <property type="term" value="P:regulation of DNA-templated transcription"/>
    <property type="evidence" value="ECO:0007669"/>
    <property type="project" value="InterPro"/>
</dbReference>
<protein>
    <recommendedName>
        <fullName evidence="7">HTH-type transcriptional regulatory protein TyrR</fullName>
    </recommendedName>
</protein>
<dbReference type="GO" id="GO:0005524">
    <property type="term" value="F:ATP binding"/>
    <property type="evidence" value="ECO:0007669"/>
    <property type="project" value="UniProtKB-KW"/>
</dbReference>
<evidence type="ECO:0000259" key="11">
    <source>
        <dbReference type="PROSITE" id="PS50112"/>
    </source>
</evidence>
<feature type="coiled-coil region" evidence="9">
    <location>
        <begin position="351"/>
        <end position="385"/>
    </location>
</feature>